<evidence type="ECO:0000256" key="2">
    <source>
        <dbReference type="ARBA" id="ARBA00022723"/>
    </source>
</evidence>
<dbReference type="Gene3D" id="3.90.850.10">
    <property type="entry name" value="Fumarylacetoacetase-like, C-terminal domain"/>
    <property type="match status" value="1"/>
</dbReference>
<dbReference type="InterPro" id="IPR036663">
    <property type="entry name" value="Fumarylacetoacetase_C_sf"/>
</dbReference>
<name>A0ABP8FSV9_9BACT</name>
<comment type="caution">
    <text evidence="4">The sequence shown here is derived from an EMBL/GenBank/DDBJ whole genome shotgun (WGS) entry which is preliminary data.</text>
</comment>
<dbReference type="InterPro" id="IPR051121">
    <property type="entry name" value="FAH"/>
</dbReference>
<keyword evidence="5" id="KW-1185">Reference proteome</keyword>
<feature type="domain" description="Fumarylacetoacetase-like C-terminal" evidence="3">
    <location>
        <begin position="104"/>
        <end position="278"/>
    </location>
</feature>
<dbReference type="SUPFAM" id="SSF56529">
    <property type="entry name" value="FAH"/>
    <property type="match status" value="1"/>
</dbReference>
<dbReference type="PANTHER" id="PTHR42796:SF7">
    <property type="entry name" value="2-DEHYDRO-3-DEOXY-D-ARABINONATE DEHYDRATASE"/>
    <property type="match status" value="1"/>
</dbReference>
<accession>A0ABP8FSV9</accession>
<reference evidence="5" key="1">
    <citation type="journal article" date="2019" name="Int. J. Syst. Evol. Microbiol.">
        <title>The Global Catalogue of Microorganisms (GCM) 10K type strain sequencing project: providing services to taxonomists for standard genome sequencing and annotation.</title>
        <authorList>
            <consortium name="The Broad Institute Genomics Platform"/>
            <consortium name="The Broad Institute Genome Sequencing Center for Infectious Disease"/>
            <person name="Wu L."/>
            <person name="Ma J."/>
        </authorList>
    </citation>
    <scope>NUCLEOTIDE SEQUENCE [LARGE SCALE GENOMIC DNA]</scope>
    <source>
        <strain evidence="5">JCM 17664</strain>
    </source>
</reference>
<evidence type="ECO:0000259" key="3">
    <source>
        <dbReference type="Pfam" id="PF01557"/>
    </source>
</evidence>
<gene>
    <name evidence="4" type="ORF">GCM10023143_18790</name>
</gene>
<proteinExistence type="inferred from homology"/>
<dbReference type="Pfam" id="PF01557">
    <property type="entry name" value="FAA_hydrolase"/>
    <property type="match status" value="1"/>
</dbReference>
<dbReference type="PANTHER" id="PTHR42796">
    <property type="entry name" value="FUMARYLACETOACETATE HYDROLASE DOMAIN-CONTAINING PROTEIN 2A-RELATED"/>
    <property type="match status" value="1"/>
</dbReference>
<dbReference type="InterPro" id="IPR011234">
    <property type="entry name" value="Fumarylacetoacetase-like_C"/>
</dbReference>
<dbReference type="EMBL" id="BAABFN010000004">
    <property type="protein sequence ID" value="GAA4310370.1"/>
    <property type="molecule type" value="Genomic_DNA"/>
</dbReference>
<evidence type="ECO:0000313" key="4">
    <source>
        <dbReference type="EMBL" id="GAA4310370.1"/>
    </source>
</evidence>
<protein>
    <submittedName>
        <fullName evidence="4">Fumarylacetoacetate hydrolase family protein</fullName>
    </submittedName>
</protein>
<keyword evidence="4" id="KW-0378">Hydrolase</keyword>
<evidence type="ECO:0000256" key="1">
    <source>
        <dbReference type="ARBA" id="ARBA00010211"/>
    </source>
</evidence>
<dbReference type="RefSeq" id="WP_344978545.1">
    <property type="nucleotide sequence ID" value="NZ_BAABFN010000004.1"/>
</dbReference>
<sequence>MKLYNTTAGILLQDDNSYYRLQESWDELINREGLHPYLAGKKKEAAELSAEEAETRYLKTLLPPIGSQEVWAAGVTYMRSRDARMEESKETGGAGFYDKVYEAERPELFFKALPHRVSGPEQPVYIRQDSSWNVPEPELTLFINAAGSIQGYTVGNDMSSRSIEGENPLYLPQAKVYERSAALGPCLFVPGEPISPDTCITMTILRKEEVCYKDSVTLSRMKRTLPELAGWLYKASGFPAGSFLMTGTCLVPEDSFTLQPGDRVEITIDDIGTLVNRVEMYPAQQP</sequence>
<evidence type="ECO:0000313" key="5">
    <source>
        <dbReference type="Proteomes" id="UP001501207"/>
    </source>
</evidence>
<organism evidence="4 5">
    <name type="scientific">Compostibacter hankyongensis</name>
    <dbReference type="NCBI Taxonomy" id="1007089"/>
    <lineage>
        <taxon>Bacteria</taxon>
        <taxon>Pseudomonadati</taxon>
        <taxon>Bacteroidota</taxon>
        <taxon>Chitinophagia</taxon>
        <taxon>Chitinophagales</taxon>
        <taxon>Chitinophagaceae</taxon>
        <taxon>Compostibacter</taxon>
    </lineage>
</organism>
<dbReference type="GO" id="GO:0016787">
    <property type="term" value="F:hydrolase activity"/>
    <property type="evidence" value="ECO:0007669"/>
    <property type="project" value="UniProtKB-KW"/>
</dbReference>
<comment type="similarity">
    <text evidence="1">Belongs to the FAH family.</text>
</comment>
<dbReference type="Proteomes" id="UP001501207">
    <property type="component" value="Unassembled WGS sequence"/>
</dbReference>
<keyword evidence="2" id="KW-0479">Metal-binding</keyword>